<dbReference type="InterPro" id="IPR008506">
    <property type="entry name" value="SND2/TMEM208"/>
</dbReference>
<dbReference type="GO" id="GO:0005789">
    <property type="term" value="C:endoplasmic reticulum membrane"/>
    <property type="evidence" value="ECO:0007669"/>
    <property type="project" value="UniProtKB-SubCell"/>
</dbReference>
<dbReference type="OrthoDB" id="10012212at2759"/>
<dbReference type="WormBase" id="R05D11.5">
    <property type="protein sequence ID" value="CE27195"/>
    <property type="gene ID" value="WBGene00011033"/>
    <property type="gene designation" value="tmem-208"/>
</dbReference>
<dbReference type="GO" id="GO:0005773">
    <property type="term" value="C:vacuole"/>
    <property type="evidence" value="ECO:0007669"/>
    <property type="project" value="GOC"/>
</dbReference>
<evidence type="ECO:0000256" key="1">
    <source>
        <dbReference type="ARBA" id="ARBA00004477"/>
    </source>
</evidence>
<evidence type="ECO:0000256" key="8">
    <source>
        <dbReference type="SAM" id="MobiDB-lite"/>
    </source>
</evidence>
<keyword evidence="7 9" id="KW-0472">Membrane</keyword>
<evidence type="ECO:0000256" key="5">
    <source>
        <dbReference type="ARBA" id="ARBA00022824"/>
    </source>
</evidence>
<evidence type="ECO:0007829" key="13">
    <source>
        <dbReference type="PeptideAtlas" id="Q21737"/>
    </source>
</evidence>
<dbReference type="AGR" id="WB:WBGene00011033"/>
<keyword evidence="6 9" id="KW-1133">Transmembrane helix</keyword>
<dbReference type="PeptideAtlas" id="Q21737"/>
<dbReference type="UCSC" id="R05D11.5">
    <property type="organism name" value="c. elegans"/>
</dbReference>
<dbReference type="Pfam" id="PF05620">
    <property type="entry name" value="TMEM208_SND2"/>
    <property type="match status" value="1"/>
</dbReference>
<dbReference type="PIR" id="T23923">
    <property type="entry name" value="T23923"/>
</dbReference>
<evidence type="ECO:0000313" key="12">
    <source>
        <dbReference type="WormBase" id="R05D11.5"/>
    </source>
</evidence>
<feature type="region of interest" description="Disordered" evidence="8">
    <location>
        <begin position="146"/>
        <end position="169"/>
    </location>
</feature>
<dbReference type="eggNOG" id="KOG3269">
    <property type="taxonomic scope" value="Eukaryota"/>
</dbReference>
<evidence type="ECO:0000256" key="3">
    <source>
        <dbReference type="ARBA" id="ARBA00015033"/>
    </source>
</evidence>
<dbReference type="EMBL" id="BX284601">
    <property type="protein sequence ID" value="CAA99892.2"/>
    <property type="molecule type" value="Genomic_DNA"/>
</dbReference>
<dbReference type="PANTHER" id="PTHR13505">
    <property type="entry name" value="TRANSMEMBRANE PROTEIN 208"/>
    <property type="match status" value="1"/>
</dbReference>
<accession>Q21737</accession>
<gene>
    <name evidence="10 12" type="primary">tmem-208</name>
    <name evidence="10" type="ORF">CELE_R05D11.5</name>
    <name evidence="12" type="ORF">R05D11.5</name>
</gene>
<keyword evidence="4 9" id="KW-0812">Transmembrane</keyword>
<dbReference type="KEGG" id="cel:CELE_R05D11.5"/>
<organism evidence="10 11">
    <name type="scientific">Caenorhabditis elegans</name>
    <dbReference type="NCBI Taxonomy" id="6239"/>
    <lineage>
        <taxon>Eukaryota</taxon>
        <taxon>Metazoa</taxon>
        <taxon>Ecdysozoa</taxon>
        <taxon>Nematoda</taxon>
        <taxon>Chromadorea</taxon>
        <taxon>Rhabditida</taxon>
        <taxon>Rhabditina</taxon>
        <taxon>Rhabditomorpha</taxon>
        <taxon>Rhabditoidea</taxon>
        <taxon>Rhabditidae</taxon>
        <taxon>Peloderinae</taxon>
        <taxon>Caenorhabditis</taxon>
    </lineage>
</organism>
<evidence type="ECO:0000313" key="11">
    <source>
        <dbReference type="Proteomes" id="UP000001940"/>
    </source>
</evidence>
<comment type="subcellular location">
    <subcellularLocation>
        <location evidence="1">Endoplasmic reticulum membrane</location>
        <topology evidence="1">Multi-pass membrane protein</topology>
    </subcellularLocation>
</comment>
<protein>
    <recommendedName>
        <fullName evidence="3">Transmembrane protein 208</fullName>
    </recommendedName>
</protein>
<dbReference type="PaxDb" id="6239-R05D11.5"/>
<evidence type="ECO:0000256" key="2">
    <source>
        <dbReference type="ARBA" id="ARBA00009950"/>
    </source>
</evidence>
<feature type="transmembrane region" description="Helical" evidence="9">
    <location>
        <begin position="100"/>
        <end position="124"/>
    </location>
</feature>
<dbReference type="GO" id="GO:0006624">
    <property type="term" value="P:vacuolar protein processing"/>
    <property type="evidence" value="ECO:0000318"/>
    <property type="project" value="GO_Central"/>
</dbReference>
<dbReference type="CTD" id="172649"/>
<reference evidence="10 11" key="1">
    <citation type="journal article" date="1998" name="Science">
        <title>Genome sequence of the nematode C. elegans: a platform for investigating biology.</title>
        <authorList>
            <consortium name="The C. elegans sequencing consortium"/>
            <person name="Sulson J.E."/>
            <person name="Waterston R."/>
        </authorList>
    </citation>
    <scope>NUCLEOTIDE SEQUENCE [LARGE SCALE GENOMIC DNA]</scope>
    <source>
        <strain evidence="10 11">Bristol N2</strain>
    </source>
</reference>
<evidence type="ECO:0000256" key="4">
    <source>
        <dbReference type="ARBA" id="ARBA00022692"/>
    </source>
</evidence>
<feature type="transmembrane region" description="Helical" evidence="9">
    <location>
        <begin position="20"/>
        <end position="37"/>
    </location>
</feature>
<evidence type="ECO:0000256" key="6">
    <source>
        <dbReference type="ARBA" id="ARBA00022989"/>
    </source>
</evidence>
<keyword evidence="11" id="KW-1185">Reference proteome</keyword>
<dbReference type="InParanoid" id="Q21737"/>
<dbReference type="AlphaFoldDB" id="Q21737"/>
<feature type="compositionally biased region" description="Basic and acidic residues" evidence="8">
    <location>
        <begin position="160"/>
        <end position="169"/>
    </location>
</feature>
<feature type="transmembrane region" description="Helical" evidence="9">
    <location>
        <begin position="49"/>
        <end position="66"/>
    </location>
</feature>
<dbReference type="RefSeq" id="NP_492323.1">
    <property type="nucleotide sequence ID" value="NM_059922.7"/>
</dbReference>
<evidence type="ECO:0000256" key="7">
    <source>
        <dbReference type="ARBA" id="ARBA00023136"/>
    </source>
</evidence>
<keyword evidence="5" id="KW-0256">Endoplasmic reticulum</keyword>
<evidence type="ECO:0000256" key="9">
    <source>
        <dbReference type="SAM" id="Phobius"/>
    </source>
</evidence>
<dbReference type="HOGENOM" id="CLU_094308_3_0_1"/>
<dbReference type="Proteomes" id="UP000001940">
    <property type="component" value="Chromosome I"/>
</dbReference>
<evidence type="ECO:0000313" key="10">
    <source>
        <dbReference type="EMBL" id="CAA99892.2"/>
    </source>
</evidence>
<dbReference type="STRING" id="6239.R05D11.5.1"/>
<sequence length="169" mass="18969">MVKQATKGQKEIYEENQKTVTTYSVASTISMAIYYSSCMFLSQCSSTDYVFFAVSALVQIFAILFMKSLAKAKLDDKGHVLDAGADLNDPEAFGEYCKDAIILTVIIQIISLYSTYGFLLLLAFPGAATYKFVAGFLLPWLTAGSDSDEMDDKKQKKLDRRREKVVYRR</sequence>
<dbReference type="GeneID" id="172649"/>
<dbReference type="FunCoup" id="Q21737">
    <property type="interactions" value="735"/>
</dbReference>
<dbReference type="Bgee" id="WBGene00011033">
    <property type="expression patterns" value="Expressed in pharyngeal muscle cell (C elegans) and 4 other cell types or tissues"/>
</dbReference>
<proteinExistence type="evidence at protein level"/>
<comment type="similarity">
    <text evidence="2">Belongs to the TMEM208 family.</text>
</comment>
<dbReference type="PhylomeDB" id="Q21737"/>
<keyword evidence="13" id="KW-1267">Proteomics identification</keyword>
<name>Q21737_CAEEL</name>
<dbReference type="OMA" id="PIRAGWM"/>
<dbReference type="PANTHER" id="PTHR13505:SF7">
    <property type="entry name" value="TRANSMEMBRANE PROTEIN 208"/>
    <property type="match status" value="1"/>
</dbReference>